<dbReference type="KEGG" id="soe:110796937"/>
<dbReference type="PANTHER" id="PTHR47186">
    <property type="entry name" value="LEUCINE-RICH REPEAT-CONTAINING PROTEIN 57"/>
    <property type="match status" value="1"/>
</dbReference>
<keyword evidence="3" id="KW-1185">Reference proteome</keyword>
<keyword evidence="1" id="KW-0677">Repeat</keyword>
<protein>
    <submittedName>
        <fullName evidence="4">Disease resistance protein RPM1-like</fullName>
    </submittedName>
</protein>
<organism evidence="3 4">
    <name type="scientific">Spinacia oleracea</name>
    <name type="common">Spinach</name>
    <dbReference type="NCBI Taxonomy" id="3562"/>
    <lineage>
        <taxon>Eukaryota</taxon>
        <taxon>Viridiplantae</taxon>
        <taxon>Streptophyta</taxon>
        <taxon>Embryophyta</taxon>
        <taxon>Tracheophyta</taxon>
        <taxon>Spermatophyta</taxon>
        <taxon>Magnoliopsida</taxon>
        <taxon>eudicotyledons</taxon>
        <taxon>Gunneridae</taxon>
        <taxon>Pentapetalae</taxon>
        <taxon>Caryophyllales</taxon>
        <taxon>Chenopodiaceae</taxon>
        <taxon>Chenopodioideae</taxon>
        <taxon>Anserineae</taxon>
        <taxon>Spinacia</taxon>
    </lineage>
</organism>
<sequence length="376" mass="42621">MKNFCLLKVLDLQDAPVNQISEAVGSLFHLQYLSLRGTKVKKLPSSIGKLQNLQTLDLKHSLVEELPTEISKLRKLRHLVSYSYHWDDTFSFHIRNVTAGKIPAEICQNSLGMQNLGWVDSSNSLGLLDQLGHLKQLRRLGVAGVEIKDGSTLCNAIKNMHRLQTILIASRNKDEVLDLDHMSSPPMFLRRVLLIGRLQKFPSWISQLENVVKIGFCHSRLKDGSFEPLGKLPNLKMLVVSEAYDGETLYFGAMRFQKLKILRLFYLYNLKVITMEPESLPVLEELELGSSPHMEFPTGIQHLKSLTLLNLHDMPKTFSDDLTPNIGQHFGIINHVPNVYVNSKAGAGRWESSSLRCPYERETLLYTQYSGPLRSS</sequence>
<dbReference type="GO" id="GO:0098542">
    <property type="term" value="P:defense response to other organism"/>
    <property type="evidence" value="ECO:0007669"/>
    <property type="project" value="TreeGrafter"/>
</dbReference>
<accession>A0A9R0IY61</accession>
<dbReference type="GeneID" id="110796937"/>
<dbReference type="RefSeq" id="XP_021857721.2">
    <property type="nucleotide sequence ID" value="XM_022002029.2"/>
</dbReference>
<dbReference type="PANTHER" id="PTHR47186:SF57">
    <property type="entry name" value="OS02G0478300 PROTEIN"/>
    <property type="match status" value="1"/>
</dbReference>
<evidence type="ECO:0000259" key="2">
    <source>
        <dbReference type="Pfam" id="PF23598"/>
    </source>
</evidence>
<proteinExistence type="predicted"/>
<dbReference type="SUPFAM" id="SSF52058">
    <property type="entry name" value="L domain-like"/>
    <property type="match status" value="1"/>
</dbReference>
<dbReference type="InterPro" id="IPR055414">
    <property type="entry name" value="LRR_R13L4/SHOC2-like"/>
</dbReference>
<evidence type="ECO:0000313" key="3">
    <source>
        <dbReference type="Proteomes" id="UP000813463"/>
    </source>
</evidence>
<dbReference type="Gene3D" id="3.80.10.10">
    <property type="entry name" value="Ribonuclease Inhibitor"/>
    <property type="match status" value="2"/>
</dbReference>
<evidence type="ECO:0000313" key="4">
    <source>
        <dbReference type="RefSeq" id="XP_021857721.2"/>
    </source>
</evidence>
<dbReference type="Proteomes" id="UP000813463">
    <property type="component" value="Chromosome 3"/>
</dbReference>
<evidence type="ECO:0000256" key="1">
    <source>
        <dbReference type="ARBA" id="ARBA00022737"/>
    </source>
</evidence>
<dbReference type="Pfam" id="PF23598">
    <property type="entry name" value="LRR_14"/>
    <property type="match status" value="1"/>
</dbReference>
<reference evidence="4" key="2">
    <citation type="submission" date="2025-08" db="UniProtKB">
        <authorList>
            <consortium name="RefSeq"/>
        </authorList>
    </citation>
    <scope>IDENTIFICATION</scope>
    <source>
        <tissue evidence="4">Leaf</tissue>
    </source>
</reference>
<dbReference type="GO" id="GO:0043531">
    <property type="term" value="F:ADP binding"/>
    <property type="evidence" value="ECO:0007669"/>
    <property type="project" value="InterPro"/>
</dbReference>
<dbReference type="InterPro" id="IPR032675">
    <property type="entry name" value="LRR_dom_sf"/>
</dbReference>
<name>A0A9R0IY61_SPIOL</name>
<gene>
    <name evidence="4" type="primary">LOC110796937</name>
</gene>
<feature type="domain" description="Disease resistance R13L4/SHOC-2-like LRR" evidence="2">
    <location>
        <begin position="2"/>
        <end position="310"/>
    </location>
</feature>
<dbReference type="AlphaFoldDB" id="A0A9R0IY61"/>
<reference evidence="3" key="1">
    <citation type="journal article" date="2021" name="Nat. Commun.">
        <title>Genomic analyses provide insights into spinach domestication and the genetic basis of agronomic traits.</title>
        <authorList>
            <person name="Cai X."/>
            <person name="Sun X."/>
            <person name="Xu C."/>
            <person name="Sun H."/>
            <person name="Wang X."/>
            <person name="Ge C."/>
            <person name="Zhang Z."/>
            <person name="Wang Q."/>
            <person name="Fei Z."/>
            <person name="Jiao C."/>
            <person name="Wang Q."/>
        </authorList>
    </citation>
    <scope>NUCLEOTIDE SEQUENCE [LARGE SCALE GENOMIC DNA]</scope>
    <source>
        <strain evidence="3">cv. Varoflay</strain>
    </source>
</reference>